<feature type="transmembrane region" description="Helical" evidence="7">
    <location>
        <begin position="237"/>
        <end position="255"/>
    </location>
</feature>
<dbReference type="PANTHER" id="PTHR32196:SF63">
    <property type="entry name" value="INNER MEMBRANE ABC TRANSPORTER PERMEASE PROTEIN YJFF"/>
    <property type="match status" value="1"/>
</dbReference>
<dbReference type="GO" id="GO:0022857">
    <property type="term" value="F:transmembrane transporter activity"/>
    <property type="evidence" value="ECO:0007669"/>
    <property type="project" value="InterPro"/>
</dbReference>
<feature type="transmembrane region" description="Helical" evidence="7">
    <location>
        <begin position="145"/>
        <end position="162"/>
    </location>
</feature>
<evidence type="ECO:0000313" key="8">
    <source>
        <dbReference type="EMBL" id="NOI82600.1"/>
    </source>
</evidence>
<accession>A0AAE5GSV2</accession>
<evidence type="ECO:0000313" key="9">
    <source>
        <dbReference type="Proteomes" id="UP000572722"/>
    </source>
</evidence>
<comment type="caution">
    <text evidence="8">The sequence shown here is derived from an EMBL/GenBank/DDBJ whole genome shotgun (WGS) entry which is preliminary data.</text>
</comment>
<keyword evidence="4 7" id="KW-0812">Transmembrane</keyword>
<keyword evidence="6 7" id="KW-0472">Membrane</keyword>
<evidence type="ECO:0000256" key="2">
    <source>
        <dbReference type="ARBA" id="ARBA00007942"/>
    </source>
</evidence>
<feature type="transmembrane region" description="Helical" evidence="7">
    <location>
        <begin position="320"/>
        <end position="338"/>
    </location>
</feature>
<feature type="transmembrane region" description="Helical" evidence="7">
    <location>
        <begin position="56"/>
        <end position="75"/>
    </location>
</feature>
<dbReference type="InterPro" id="IPR001851">
    <property type="entry name" value="ABC_transp_permease"/>
</dbReference>
<dbReference type="GO" id="GO:0005886">
    <property type="term" value="C:plasma membrane"/>
    <property type="evidence" value="ECO:0007669"/>
    <property type="project" value="UniProtKB-SubCell"/>
</dbReference>
<dbReference type="Proteomes" id="UP000572722">
    <property type="component" value="Unassembled WGS sequence"/>
</dbReference>
<dbReference type="Pfam" id="PF02653">
    <property type="entry name" value="BPD_transp_2"/>
    <property type="match status" value="1"/>
</dbReference>
<evidence type="ECO:0000256" key="4">
    <source>
        <dbReference type="ARBA" id="ARBA00022692"/>
    </source>
</evidence>
<dbReference type="AlphaFoldDB" id="A0AAE5GSV2"/>
<feature type="transmembrane region" description="Helical" evidence="7">
    <location>
        <begin position="82"/>
        <end position="102"/>
    </location>
</feature>
<organism evidence="8 9">
    <name type="scientific">Vibrio tubiashii</name>
    <dbReference type="NCBI Taxonomy" id="29498"/>
    <lineage>
        <taxon>Bacteria</taxon>
        <taxon>Pseudomonadati</taxon>
        <taxon>Pseudomonadota</taxon>
        <taxon>Gammaproteobacteria</taxon>
        <taxon>Vibrionales</taxon>
        <taxon>Vibrionaceae</taxon>
        <taxon>Vibrio</taxon>
        <taxon>Vibrio oreintalis group</taxon>
    </lineage>
</organism>
<evidence type="ECO:0000256" key="3">
    <source>
        <dbReference type="ARBA" id="ARBA00022475"/>
    </source>
</evidence>
<evidence type="ECO:0000256" key="1">
    <source>
        <dbReference type="ARBA" id="ARBA00004429"/>
    </source>
</evidence>
<sequence length="344" mass="36325">MINTTLGAETSPQHLKNRVSDQMYITMLVAGVAIGLFLVASVFVPNFFQVQNMLNLVTNNWSVIALGIGVSFLLISGNFDLSVGGIVALSGVLSVWFAQAAVGGSELSTGLGLPYWLAIIGALLGALAIGGLNALFVVKFKIPSIIVTLGTMMVARGIAQVITEGSQRNTNLPAEFGYLGNLKVFGTSMQFPVLFMLLLLAAAIFIERKTVFGRITYWIGANPEAAKLSGINNAKHITYLYLFSALVAGVVGILLSSEFKSGFSNRGLLMEFDALVIALLGGIAIAGGFGSVIGMFFGAIILAVVTSAATGLTLSPDWQFILKAVAVFLAITAQTWALSLRNKY</sequence>
<keyword evidence="3" id="KW-1003">Cell membrane</keyword>
<evidence type="ECO:0000256" key="6">
    <source>
        <dbReference type="ARBA" id="ARBA00023136"/>
    </source>
</evidence>
<gene>
    <name evidence="8" type="ORF">F0237_18175</name>
</gene>
<dbReference type="EMBL" id="VTXO01000008">
    <property type="protein sequence ID" value="NOI82600.1"/>
    <property type="molecule type" value="Genomic_DNA"/>
</dbReference>
<comment type="similarity">
    <text evidence="2">Belongs to the binding-protein-dependent transport system permease family. AraH/RbsC subfamily.</text>
</comment>
<dbReference type="CDD" id="cd06579">
    <property type="entry name" value="TM_PBP1_transp_AraH_like"/>
    <property type="match status" value="1"/>
</dbReference>
<name>A0AAE5GSV2_9VIBR</name>
<feature type="transmembrane region" description="Helical" evidence="7">
    <location>
        <begin position="114"/>
        <end position="138"/>
    </location>
</feature>
<feature type="transmembrane region" description="Helical" evidence="7">
    <location>
        <begin position="275"/>
        <end position="308"/>
    </location>
</feature>
<dbReference type="RefSeq" id="WP_171324262.1">
    <property type="nucleotide sequence ID" value="NZ_VTXO01000008.1"/>
</dbReference>
<protein>
    <submittedName>
        <fullName evidence="8">ABC transporter permease</fullName>
    </submittedName>
</protein>
<evidence type="ECO:0000256" key="7">
    <source>
        <dbReference type="SAM" id="Phobius"/>
    </source>
</evidence>
<feature type="transmembrane region" description="Helical" evidence="7">
    <location>
        <begin position="182"/>
        <end position="206"/>
    </location>
</feature>
<comment type="subcellular location">
    <subcellularLocation>
        <location evidence="1">Cell inner membrane</location>
        <topology evidence="1">Multi-pass membrane protein</topology>
    </subcellularLocation>
</comment>
<keyword evidence="5 7" id="KW-1133">Transmembrane helix</keyword>
<evidence type="ECO:0000256" key="5">
    <source>
        <dbReference type="ARBA" id="ARBA00022989"/>
    </source>
</evidence>
<dbReference type="PANTHER" id="PTHR32196">
    <property type="entry name" value="ABC TRANSPORTER PERMEASE PROTEIN YPHD-RELATED-RELATED"/>
    <property type="match status" value="1"/>
</dbReference>
<proteinExistence type="inferred from homology"/>
<reference evidence="8 9" key="1">
    <citation type="submission" date="2019-08" db="EMBL/GenBank/DDBJ databases">
        <title>Draft genome sequencing and comparative genomics of hatchery-associated Vibrios.</title>
        <authorList>
            <person name="Kehlet-Delgado H."/>
            <person name="Mueller R.S."/>
        </authorList>
    </citation>
    <scope>NUCLEOTIDE SEQUENCE [LARGE SCALE GENOMIC DNA]</scope>
    <source>
        <strain evidence="8 9">01-65-5-1</strain>
    </source>
</reference>
<feature type="transmembrane region" description="Helical" evidence="7">
    <location>
        <begin position="23"/>
        <end position="44"/>
    </location>
</feature>